<dbReference type="Gene3D" id="3.40.50.150">
    <property type="entry name" value="Vaccinia Virus protein VP39"/>
    <property type="match status" value="1"/>
</dbReference>
<protein>
    <submittedName>
        <fullName evidence="4">tRNA1Val (Adenine37-N6)-methyltransferase</fullName>
        <ecNumber evidence="4">2.1.1.223</ecNumber>
    </submittedName>
</protein>
<dbReference type="GO" id="GO:0008757">
    <property type="term" value="F:S-adenosylmethionine-dependent methyltransferase activity"/>
    <property type="evidence" value="ECO:0007669"/>
    <property type="project" value="UniProtKB-ARBA"/>
</dbReference>
<dbReference type="SUPFAM" id="SSF53335">
    <property type="entry name" value="S-adenosyl-L-methionine-dependent methyltransferases"/>
    <property type="match status" value="1"/>
</dbReference>
<dbReference type="Pfam" id="PF05175">
    <property type="entry name" value="MTS"/>
    <property type="match status" value="1"/>
</dbReference>
<evidence type="ECO:0000313" key="5">
    <source>
        <dbReference type="Proteomes" id="UP000528322"/>
    </source>
</evidence>
<dbReference type="GO" id="GO:0032259">
    <property type="term" value="P:methylation"/>
    <property type="evidence" value="ECO:0007669"/>
    <property type="project" value="UniProtKB-KW"/>
</dbReference>
<organism evidence="4 5">
    <name type="scientific">Desulfurispira natronophila</name>
    <dbReference type="NCBI Taxonomy" id="682562"/>
    <lineage>
        <taxon>Bacteria</taxon>
        <taxon>Pseudomonadati</taxon>
        <taxon>Chrysiogenota</taxon>
        <taxon>Chrysiogenia</taxon>
        <taxon>Chrysiogenales</taxon>
        <taxon>Chrysiogenaceae</taxon>
        <taxon>Desulfurispira</taxon>
    </lineage>
</organism>
<evidence type="ECO:0000313" key="4">
    <source>
        <dbReference type="EMBL" id="MBB5021823.1"/>
    </source>
</evidence>
<dbReference type="GO" id="GO:0008170">
    <property type="term" value="F:N-methyltransferase activity"/>
    <property type="evidence" value="ECO:0007669"/>
    <property type="project" value="UniProtKB-ARBA"/>
</dbReference>
<dbReference type="PANTHER" id="PTHR47739:SF1">
    <property type="entry name" value="TRNA1(VAL) (ADENINE(37)-N6)-METHYLTRANSFERASE"/>
    <property type="match status" value="1"/>
</dbReference>
<name>A0A7W7Y4A4_9BACT</name>
<dbReference type="CDD" id="cd02440">
    <property type="entry name" value="AdoMet_MTases"/>
    <property type="match status" value="1"/>
</dbReference>
<keyword evidence="1 4" id="KW-0489">Methyltransferase</keyword>
<dbReference type="InterPro" id="IPR007848">
    <property type="entry name" value="Small_mtfrase_dom"/>
</dbReference>
<dbReference type="PROSITE" id="PS00092">
    <property type="entry name" value="N6_MTASE"/>
    <property type="match status" value="1"/>
</dbReference>
<dbReference type="InterPro" id="IPR050210">
    <property type="entry name" value="tRNA_Adenine-N(6)_MTase"/>
</dbReference>
<proteinExistence type="predicted"/>
<reference evidence="4 5" key="1">
    <citation type="submission" date="2020-08" db="EMBL/GenBank/DDBJ databases">
        <title>Genomic Encyclopedia of Type Strains, Phase IV (KMG-IV): sequencing the most valuable type-strain genomes for metagenomic binning, comparative biology and taxonomic classification.</title>
        <authorList>
            <person name="Goeker M."/>
        </authorList>
    </citation>
    <scope>NUCLEOTIDE SEQUENCE [LARGE SCALE GENOMIC DNA]</scope>
    <source>
        <strain evidence="4 5">DSM 22071</strain>
    </source>
</reference>
<dbReference type="EMBL" id="JACHID010000006">
    <property type="protein sequence ID" value="MBB5021823.1"/>
    <property type="molecule type" value="Genomic_DNA"/>
</dbReference>
<dbReference type="PANTHER" id="PTHR47739">
    <property type="entry name" value="TRNA1(VAL) (ADENINE(37)-N6)-METHYLTRANSFERASE"/>
    <property type="match status" value="1"/>
</dbReference>
<keyword evidence="5" id="KW-1185">Reference proteome</keyword>
<feature type="domain" description="Methyltransferase small" evidence="3">
    <location>
        <begin position="38"/>
        <end position="187"/>
    </location>
</feature>
<dbReference type="InterPro" id="IPR002052">
    <property type="entry name" value="DNA_methylase_N6_adenine_CS"/>
</dbReference>
<dbReference type="RefSeq" id="WP_183731238.1">
    <property type="nucleotide sequence ID" value="NZ_JACHID010000006.1"/>
</dbReference>
<accession>A0A7W7Y4A4</accession>
<gene>
    <name evidence="4" type="ORF">HNR37_001137</name>
</gene>
<evidence type="ECO:0000256" key="2">
    <source>
        <dbReference type="ARBA" id="ARBA00022691"/>
    </source>
</evidence>
<dbReference type="AlphaFoldDB" id="A0A7W7Y4A4"/>
<keyword evidence="4" id="KW-0808">Transferase</keyword>
<dbReference type="GO" id="GO:0003676">
    <property type="term" value="F:nucleic acid binding"/>
    <property type="evidence" value="ECO:0007669"/>
    <property type="project" value="InterPro"/>
</dbReference>
<dbReference type="EC" id="2.1.1.223" evidence="4"/>
<comment type="caution">
    <text evidence="4">The sequence shown here is derived from an EMBL/GenBank/DDBJ whole genome shotgun (WGS) entry which is preliminary data.</text>
</comment>
<keyword evidence="2" id="KW-0949">S-adenosyl-L-methionine</keyword>
<dbReference type="InterPro" id="IPR029063">
    <property type="entry name" value="SAM-dependent_MTases_sf"/>
</dbReference>
<dbReference type="Proteomes" id="UP000528322">
    <property type="component" value="Unassembled WGS sequence"/>
</dbReference>
<evidence type="ECO:0000259" key="3">
    <source>
        <dbReference type="Pfam" id="PF05175"/>
    </source>
</evidence>
<sequence length="240" mass="27622">MKNDHSTLDTIYSPQLTIRQSTHGYRFGIDPVVLAHFTPVTSHKRVLDIGTGAGVIPLLLNYLYGVTRFHAVELQPCLAQLARENFQRHQLEVELFQGNFLEFSCPQKFHHIFSNPPFRRSKSGQHATGQRRLARHESVMELEQMISRGAELLEKSGRFSLVMLTERFAELTQYLRRYNVEAKRARFVHATASAPSRICLVEGRKGAKPGLTVEEPLIVYQDPHRRIYTPQCLKLLREEE</sequence>
<evidence type="ECO:0000256" key="1">
    <source>
        <dbReference type="ARBA" id="ARBA00022603"/>
    </source>
</evidence>